<dbReference type="OrthoDB" id="680421at2"/>
<proteinExistence type="predicted"/>
<dbReference type="InterPro" id="IPR014710">
    <property type="entry name" value="RmlC-like_jellyroll"/>
</dbReference>
<protein>
    <recommendedName>
        <fullName evidence="3">Crp/Fnr family transcriptional regulator</fullName>
    </recommendedName>
</protein>
<comment type="caution">
    <text evidence="1">The sequence shown here is derived from an EMBL/GenBank/DDBJ whole genome shotgun (WGS) entry which is preliminary data.</text>
</comment>
<dbReference type="Gene3D" id="2.60.120.10">
    <property type="entry name" value="Jelly Rolls"/>
    <property type="match status" value="1"/>
</dbReference>
<name>A0A0J7IAW6_9FLAO</name>
<dbReference type="Proteomes" id="UP000036261">
    <property type="component" value="Unassembled WGS sequence"/>
</dbReference>
<evidence type="ECO:0000313" key="2">
    <source>
        <dbReference type="Proteomes" id="UP000036261"/>
    </source>
</evidence>
<dbReference type="RefSeq" id="WP_048507291.1">
    <property type="nucleotide sequence ID" value="NZ_LFND01000004.1"/>
</dbReference>
<dbReference type="EMBL" id="LFND01000004">
    <property type="protein sequence ID" value="KMQ63044.1"/>
    <property type="molecule type" value="Genomic_DNA"/>
</dbReference>
<dbReference type="AlphaFoldDB" id="A0A0J7IAW6"/>
<evidence type="ECO:0000313" key="1">
    <source>
        <dbReference type="EMBL" id="KMQ63044.1"/>
    </source>
</evidence>
<dbReference type="InterPro" id="IPR018490">
    <property type="entry name" value="cNMP-bd_dom_sf"/>
</dbReference>
<dbReference type="PATRIC" id="fig|558151.6.peg.2952"/>
<accession>A0A0J7IAW6</accession>
<reference evidence="1 2" key="1">
    <citation type="journal article" date="2013" name="Int. J. Syst. Evol. Microbiol.">
        <title>Chryseobacterium angstadtii sp. nov., isolated from a newt tank.</title>
        <authorList>
            <person name="Kirk K.E."/>
            <person name="Hoffman J.A."/>
            <person name="Smith K.A."/>
            <person name="Strahan B.L."/>
            <person name="Failor K.C."/>
            <person name="Krebs J.E."/>
            <person name="Gale A.N."/>
            <person name="Do T.D."/>
            <person name="Sontag T.C."/>
            <person name="Batties A.M."/>
            <person name="Mistiszyn K."/>
            <person name="Newman J.D."/>
        </authorList>
    </citation>
    <scope>NUCLEOTIDE SEQUENCE [LARGE SCALE GENOMIC DNA]</scope>
    <source>
        <strain evidence="1 2">KM</strain>
    </source>
</reference>
<dbReference type="SUPFAM" id="SSF51206">
    <property type="entry name" value="cAMP-binding domain-like"/>
    <property type="match status" value="1"/>
</dbReference>
<sequence>MSSEFTPVLNHFSQYIKLSETLKKELLDRLSFQTFEKGELLHDADKICTKSYFILNGLTRTYYLKDGTEISEYFSCENEWVNSPKSFIGRIKDIYFIDCLEKTETFCLKVNDLGYLFDNFPEMERYARLSMGSVFGHLMERITSQRFTTAKEKYEHFLTVYKGIYHRIPLGMTASYLGITQSTLSRLRAEK</sequence>
<evidence type="ECO:0008006" key="3">
    <source>
        <dbReference type="Google" id="ProtNLM"/>
    </source>
</evidence>
<keyword evidence="2" id="KW-1185">Reference proteome</keyword>
<organism evidence="1 2">
    <name type="scientific">Chryseobacterium angstadtii</name>
    <dbReference type="NCBI Taxonomy" id="558151"/>
    <lineage>
        <taxon>Bacteria</taxon>
        <taxon>Pseudomonadati</taxon>
        <taxon>Bacteroidota</taxon>
        <taxon>Flavobacteriia</taxon>
        <taxon>Flavobacteriales</taxon>
        <taxon>Weeksellaceae</taxon>
        <taxon>Chryseobacterium group</taxon>
        <taxon>Chryseobacterium</taxon>
    </lineage>
</organism>
<gene>
    <name evidence="1" type="ORF">ACM46_13965</name>
</gene>
<dbReference type="STRING" id="558151.ACM46_13965"/>